<keyword evidence="1" id="KW-0687">Ribonucleoprotein</keyword>
<dbReference type="Proteomes" id="UP000188605">
    <property type="component" value="Unassembled WGS sequence"/>
</dbReference>
<organism evidence="1 2">
    <name type="scientific">Candidatus Epulonipiscium fishelsonii</name>
    <dbReference type="NCBI Taxonomy" id="77094"/>
    <lineage>
        <taxon>Bacteria</taxon>
        <taxon>Bacillati</taxon>
        <taxon>Bacillota</taxon>
        <taxon>Clostridia</taxon>
        <taxon>Lachnospirales</taxon>
        <taxon>Lachnospiraceae</taxon>
        <taxon>Candidatus Epulonipiscium</taxon>
    </lineage>
</organism>
<name>A0ACC8XFQ5_9FIRM</name>
<dbReference type="EMBL" id="LJDB01000016">
    <property type="protein sequence ID" value="ONI42276.1"/>
    <property type="molecule type" value="Genomic_DNA"/>
</dbReference>
<sequence>MELTMADLMAEVDKSMSKIYKKDIKTAKVIAVEENGIVAHIGYHLDAIIPWNEYSYEDFDREDVKIGDEFPVSVMKVDEPEARVIVSKKRAETEKAIEAIEKMYKDEEKLSVKIANVTRGGLITNIKGMRAFIPNSQITDTYVEDLKNYVGKTMEVKIIQFEPKNKRLVLSGKDIAKETRLKKRNDRLNEIKVGEKYKGKIVKLMPYGVFVDLDGVEGLVHNSDLTWERIKHPQEVVKEGDIVEVTVLSINENKIALRIKDISNDPWQVATTNLEEGDIVKAKIVKFMSFGAFAKINDGVEGLIHISQISPTRITKPEEALQIDQMVEAKISKIDRKDKKIGLSIIDAIGAMTEDMKQYVNGNDIK</sequence>
<keyword evidence="1" id="KW-0689">Ribosomal protein</keyword>
<proteinExistence type="predicted"/>
<accession>A0ACC8XFQ5</accession>
<reference evidence="1" key="1">
    <citation type="submission" date="2016-08" db="EMBL/GenBank/DDBJ databases">
        <authorList>
            <person name="Ngugi D.K."/>
            <person name="Miyake S."/>
            <person name="Stingl U."/>
        </authorList>
    </citation>
    <scope>NUCLEOTIDE SEQUENCE</scope>
    <source>
        <strain evidence="1">SCG-B11WGA-EpuloA1</strain>
    </source>
</reference>
<keyword evidence="2" id="KW-1185">Reference proteome</keyword>
<protein>
    <submittedName>
        <fullName evidence="1">30S ribosomal protein S1</fullName>
    </submittedName>
</protein>
<evidence type="ECO:0000313" key="1">
    <source>
        <dbReference type="EMBL" id="ONI42276.1"/>
    </source>
</evidence>
<gene>
    <name evidence="1" type="ORF">AN396_02145</name>
</gene>
<evidence type="ECO:0000313" key="2">
    <source>
        <dbReference type="Proteomes" id="UP000188605"/>
    </source>
</evidence>
<comment type="caution">
    <text evidence="1">The sequence shown here is derived from an EMBL/GenBank/DDBJ whole genome shotgun (WGS) entry which is preliminary data.</text>
</comment>